<evidence type="ECO:0000313" key="2">
    <source>
        <dbReference type="EMBL" id="TMV09074.1"/>
    </source>
</evidence>
<keyword evidence="2" id="KW-0378">Hydrolase</keyword>
<dbReference type="PANTHER" id="PTHR43194:SF2">
    <property type="entry name" value="PEROXISOMAL MEMBRANE PROTEIN LPX1"/>
    <property type="match status" value="1"/>
</dbReference>
<evidence type="ECO:0000259" key="1">
    <source>
        <dbReference type="Pfam" id="PF12697"/>
    </source>
</evidence>
<gene>
    <name evidence="2" type="ORF">FGK63_08140</name>
</gene>
<dbReference type="PRINTS" id="PR00111">
    <property type="entry name" value="ABHYDROLASE"/>
</dbReference>
<dbReference type="InterPro" id="IPR000073">
    <property type="entry name" value="AB_hydrolase_1"/>
</dbReference>
<accession>A0ABY2X2K7</accession>
<dbReference type="Gene3D" id="3.40.50.1820">
    <property type="entry name" value="alpha/beta hydrolase"/>
    <property type="match status" value="1"/>
</dbReference>
<evidence type="ECO:0000313" key="3">
    <source>
        <dbReference type="Proteomes" id="UP001193035"/>
    </source>
</evidence>
<dbReference type="RefSeq" id="WP_138841104.1">
    <property type="nucleotide sequence ID" value="NZ_VCPD01000002.1"/>
</dbReference>
<proteinExistence type="predicted"/>
<dbReference type="GO" id="GO:0016787">
    <property type="term" value="F:hydrolase activity"/>
    <property type="evidence" value="ECO:0007669"/>
    <property type="project" value="UniProtKB-KW"/>
</dbReference>
<dbReference type="Proteomes" id="UP001193035">
    <property type="component" value="Unassembled WGS sequence"/>
</dbReference>
<organism evidence="2 3">
    <name type="scientific">Ruegeria sediminis</name>
    <dbReference type="NCBI Taxonomy" id="2583820"/>
    <lineage>
        <taxon>Bacteria</taxon>
        <taxon>Pseudomonadati</taxon>
        <taxon>Pseudomonadota</taxon>
        <taxon>Alphaproteobacteria</taxon>
        <taxon>Rhodobacterales</taxon>
        <taxon>Roseobacteraceae</taxon>
        <taxon>Ruegeria</taxon>
    </lineage>
</organism>
<protein>
    <submittedName>
        <fullName evidence="2">Alpha/beta fold hydrolase</fullName>
    </submittedName>
</protein>
<dbReference type="EMBL" id="VCPD01000002">
    <property type="protein sequence ID" value="TMV09074.1"/>
    <property type="molecule type" value="Genomic_DNA"/>
</dbReference>
<dbReference type="PANTHER" id="PTHR43194">
    <property type="entry name" value="HYDROLASE ALPHA/BETA FOLD FAMILY"/>
    <property type="match status" value="1"/>
</dbReference>
<dbReference type="SUPFAM" id="SSF53474">
    <property type="entry name" value="alpha/beta-Hydrolases"/>
    <property type="match status" value="1"/>
</dbReference>
<name>A0ABY2X2K7_9RHOB</name>
<dbReference type="InterPro" id="IPR029058">
    <property type="entry name" value="AB_hydrolase_fold"/>
</dbReference>
<comment type="caution">
    <text evidence="2">The sequence shown here is derived from an EMBL/GenBank/DDBJ whole genome shotgun (WGS) entry which is preliminary data.</text>
</comment>
<reference evidence="2 3" key="1">
    <citation type="submission" date="2019-05" db="EMBL/GenBank/DDBJ databases">
        <title>Ruegeria sp. nov., isolated from tidal flat.</title>
        <authorList>
            <person name="Kim W."/>
        </authorList>
    </citation>
    <scope>NUCLEOTIDE SEQUENCE [LARGE SCALE GENOMIC DNA]</scope>
    <source>
        <strain evidence="2 3">CAU 1488</strain>
    </source>
</reference>
<dbReference type="Pfam" id="PF12697">
    <property type="entry name" value="Abhydrolase_6"/>
    <property type="match status" value="1"/>
</dbReference>
<keyword evidence="3" id="KW-1185">Reference proteome</keyword>
<sequence length="268" mass="28915">MPIAPDGSAYELAGPEHAPCVVLIHGLGLNRACWQWTIPALADGYRVLSYDLYGHGDSVDPPEAPSLSLFSRQLRNLLDNCGIVDAVIAGFSLGGMIARRFAQDLPDRARALVILHSPHQRSAEAQAAILARVEQARDQGPAATVDAALERWFTEDFRQANPAMMDTVRGWVTANRKEVYHRIYRVLADGIDEITAPVSPLSCPALVITGDEDFGNGPEMTRAIAAEIKGAQALVLPGLRHMALAQDPAAVNKPLRRFLDGLPRGATG</sequence>
<feature type="domain" description="AB hydrolase-1" evidence="1">
    <location>
        <begin position="21"/>
        <end position="252"/>
    </location>
</feature>
<dbReference type="InterPro" id="IPR050228">
    <property type="entry name" value="Carboxylesterase_BioH"/>
</dbReference>